<evidence type="ECO:0000259" key="7">
    <source>
        <dbReference type="Pfam" id="PF13186"/>
    </source>
</evidence>
<evidence type="ECO:0000259" key="6">
    <source>
        <dbReference type="Pfam" id="PF04055"/>
    </source>
</evidence>
<name>A0ABN6S031_9BACT</name>
<dbReference type="SUPFAM" id="SSF102114">
    <property type="entry name" value="Radical SAM enzymes"/>
    <property type="match status" value="1"/>
</dbReference>
<dbReference type="CDD" id="cd21109">
    <property type="entry name" value="SPASM"/>
    <property type="match status" value="1"/>
</dbReference>
<evidence type="ECO:0000256" key="4">
    <source>
        <dbReference type="ARBA" id="ARBA00023004"/>
    </source>
</evidence>
<accession>A0ABN6S031</accession>
<dbReference type="Proteomes" id="UP001061361">
    <property type="component" value="Chromosome"/>
</dbReference>
<dbReference type="Pfam" id="PF13186">
    <property type="entry name" value="SPASM"/>
    <property type="match status" value="1"/>
</dbReference>
<dbReference type="InterPro" id="IPR013785">
    <property type="entry name" value="Aldolase_TIM"/>
</dbReference>
<dbReference type="InterPro" id="IPR023885">
    <property type="entry name" value="4Fe4S-binding_SPASM_dom"/>
</dbReference>
<dbReference type="PANTHER" id="PTHR11228:SF7">
    <property type="entry name" value="PQQA PEPTIDE CYCLASE"/>
    <property type="match status" value="1"/>
</dbReference>
<dbReference type="InterPro" id="IPR050377">
    <property type="entry name" value="Radical_SAM_PqqE_MftC-like"/>
</dbReference>
<dbReference type="PANTHER" id="PTHR11228">
    <property type="entry name" value="RADICAL SAM DOMAIN PROTEIN"/>
    <property type="match status" value="1"/>
</dbReference>
<keyword evidence="3" id="KW-0479">Metal-binding</keyword>
<evidence type="ECO:0000313" key="8">
    <source>
        <dbReference type="EMBL" id="BDQ35476.1"/>
    </source>
</evidence>
<gene>
    <name evidence="8" type="ORF">JCM14722_30180</name>
</gene>
<keyword evidence="9" id="KW-1185">Reference proteome</keyword>
<keyword evidence="4" id="KW-0408">Iron</keyword>
<sequence length="330" mass="37293">MQMPPEALLAVTYKCNAKCHMCNTWQFPTKNSEEVSPADLEKLPGGFRFANVTGGEPFLRSDIEDIIEVVLTKTDRLVVSTNGYYTDKILAAAERFFPRMGVRISIEGLPAVNDDLRGLKDGFDHGLRSLLGLRQMGLADIGFGTTVSDRNAKDMVELYELAEAMGMEFATAAMHNTYYFHKFDNSFEDIEMISDQFKTVAKRLLKTNRPKNWFRAYFNYGLANYVRGNARLLPCEVGSDLFFMDPFGEIRPCNGMEESMGNIREKSFDEIWNSPEAQAVRSKVGKCDKQCWMVGSAAPAMKKDLATPAKWVVKNKIKTLLGKEIDWCFD</sequence>
<feature type="domain" description="4Fe4S-binding SPASM" evidence="7">
    <location>
        <begin position="235"/>
        <end position="291"/>
    </location>
</feature>
<organism evidence="8 9">
    <name type="scientific">Pseudodesulfovibrio portus</name>
    <dbReference type="NCBI Taxonomy" id="231439"/>
    <lineage>
        <taxon>Bacteria</taxon>
        <taxon>Pseudomonadati</taxon>
        <taxon>Thermodesulfobacteriota</taxon>
        <taxon>Desulfovibrionia</taxon>
        <taxon>Desulfovibrionales</taxon>
        <taxon>Desulfovibrionaceae</taxon>
    </lineage>
</organism>
<dbReference type="RefSeq" id="WP_264982368.1">
    <property type="nucleotide sequence ID" value="NZ_AP026708.1"/>
</dbReference>
<comment type="cofactor">
    <cofactor evidence="1">
        <name>[4Fe-4S] cluster</name>
        <dbReference type="ChEBI" id="CHEBI:49883"/>
    </cofactor>
</comment>
<feature type="domain" description="Radical SAM core" evidence="6">
    <location>
        <begin position="11"/>
        <end position="161"/>
    </location>
</feature>
<evidence type="ECO:0000256" key="1">
    <source>
        <dbReference type="ARBA" id="ARBA00001966"/>
    </source>
</evidence>
<dbReference type="InterPro" id="IPR058240">
    <property type="entry name" value="rSAM_sf"/>
</dbReference>
<reference evidence="8" key="1">
    <citation type="submission" date="2022-08" db="EMBL/GenBank/DDBJ databases">
        <title>Genome Sequence of the sulphate-reducing bacterium, Pseudodesulfovibrio portus JCM14722.</title>
        <authorList>
            <person name="Kondo R."/>
            <person name="Kataoka T."/>
        </authorList>
    </citation>
    <scope>NUCLEOTIDE SEQUENCE</scope>
    <source>
        <strain evidence="8">JCM 14722</strain>
    </source>
</reference>
<dbReference type="SFLD" id="SFLDS00029">
    <property type="entry name" value="Radical_SAM"/>
    <property type="match status" value="1"/>
</dbReference>
<keyword evidence="2" id="KW-0949">S-adenosyl-L-methionine</keyword>
<keyword evidence="5" id="KW-0411">Iron-sulfur</keyword>
<evidence type="ECO:0000256" key="5">
    <source>
        <dbReference type="ARBA" id="ARBA00023014"/>
    </source>
</evidence>
<dbReference type="Gene3D" id="3.20.20.70">
    <property type="entry name" value="Aldolase class I"/>
    <property type="match status" value="1"/>
</dbReference>
<protein>
    <submittedName>
        <fullName evidence="8">Radical SAM/SPASM domain-containing protein</fullName>
    </submittedName>
</protein>
<dbReference type="CDD" id="cd01335">
    <property type="entry name" value="Radical_SAM"/>
    <property type="match status" value="1"/>
</dbReference>
<dbReference type="SFLD" id="SFLDG01067">
    <property type="entry name" value="SPASM/twitch_domain_containing"/>
    <property type="match status" value="1"/>
</dbReference>
<evidence type="ECO:0000313" key="9">
    <source>
        <dbReference type="Proteomes" id="UP001061361"/>
    </source>
</evidence>
<dbReference type="InterPro" id="IPR007197">
    <property type="entry name" value="rSAM"/>
</dbReference>
<dbReference type="Pfam" id="PF04055">
    <property type="entry name" value="Radical_SAM"/>
    <property type="match status" value="1"/>
</dbReference>
<proteinExistence type="predicted"/>
<evidence type="ECO:0000256" key="2">
    <source>
        <dbReference type="ARBA" id="ARBA00022691"/>
    </source>
</evidence>
<evidence type="ECO:0000256" key="3">
    <source>
        <dbReference type="ARBA" id="ARBA00022723"/>
    </source>
</evidence>
<dbReference type="EMBL" id="AP026708">
    <property type="protein sequence ID" value="BDQ35476.1"/>
    <property type="molecule type" value="Genomic_DNA"/>
</dbReference>